<organismHost>
    <name type="scientific">Macaca mulatta</name>
    <name type="common">Rhesus macaque</name>
    <dbReference type="NCBI Taxonomy" id="9544"/>
</organismHost>
<evidence type="ECO:0000313" key="1">
    <source>
        <dbReference type="EMBL" id="AAZ80667.1"/>
    </source>
</evidence>
<accession>Q2FAE8</accession>
<organism evidence="1 2">
    <name type="scientific">Rhesus cytomegalovirus (strain 68-1)</name>
    <name type="common">RhCMV</name>
    <dbReference type="NCBI Taxonomy" id="47929"/>
    <lineage>
        <taxon>Viruses</taxon>
        <taxon>Duplodnaviria</taxon>
        <taxon>Heunggongvirae</taxon>
        <taxon>Peploviricota</taxon>
        <taxon>Herviviricetes</taxon>
        <taxon>Herpesvirales</taxon>
        <taxon>Orthoherpesviridae</taxon>
        <taxon>Betaherpesvirinae</taxon>
        <taxon>Cytomegalovirus</taxon>
        <taxon>Cytomegalovirus macacinebeta3</taxon>
    </lineage>
</organism>
<evidence type="ECO:0000313" key="2">
    <source>
        <dbReference type="Proteomes" id="UP000115582"/>
    </source>
</evidence>
<reference evidence="1 2" key="1">
    <citation type="journal article" date="2006" name="J. Virol.">
        <title>Genomic sequence of rhesus cytomegalovirus 180.92: insights into the coding potential of rhesus cytomegalovirus.</title>
        <authorList>
            <person name="Rivailler P."/>
            <person name="Kaur A."/>
            <person name="Johnson R.P."/>
            <person name="Wang F."/>
        </authorList>
    </citation>
    <scope>NUCLEOTIDE SEQUENCE [LARGE SCALE GENOMIC DNA]</scope>
    <source>
        <strain evidence="1">CMV 180.92</strain>
    </source>
</reference>
<proteinExistence type="predicted"/>
<protein>
    <submittedName>
        <fullName evidence="1">Rh156.1</fullName>
    </submittedName>
</protein>
<dbReference type="EMBL" id="DQ120516">
    <property type="protein sequence ID" value="AAZ80667.1"/>
    <property type="molecule type" value="Genomic_DNA"/>
</dbReference>
<name>Q2FAE8_RHCM6</name>
<sequence>MCMENQVFSIIYLPGLLWWRRPSRRSSRSPLLWINSFPSMGLILRLSLPGIHGYRCLLEYERETKYLLHLPLPGGPSYIYIIISLPHRDFIIINNKGEWD</sequence>
<dbReference type="Proteomes" id="UP000115582">
    <property type="component" value="Segment"/>
</dbReference>